<keyword evidence="4" id="KW-0378">Hydrolase</keyword>
<comment type="similarity">
    <text evidence="2">Belongs to the Ntn-hydrolase family.</text>
</comment>
<dbReference type="GeneID" id="120899882"/>
<proteinExistence type="inferred from homology"/>
<dbReference type="KEGG" id="aara:120899882"/>
<evidence type="ECO:0000256" key="5">
    <source>
        <dbReference type="ARBA" id="ARBA00022813"/>
    </source>
</evidence>
<sequence>MLFPWEWLVLSVLLSNFKYCMGVVEPVLIVHGGAGTVSEDRIPGKLRGVTLAAKVGYQVLARNGTVVEAVEQAVRIMEADRFFNAGYGAALNIEGDVELDASIMDGATKATGSLSGLRDLLHPISLARDVMEHSGHNFLIGDGLVSFALDRGFRFLEPPGQLVTQYSMDALEEWKASDQSYRSGEGGTVGAVAIDANGNIAAATSTGGVTGKRVGRVGDTPIIGSGTYADNGLGGVSLTGDGDIIMKVCLAYDVLRTAQLTNRALQTVADELLDAMSAALGGTAGLVALDRAGNVAVAHNSLHMSWAYQRGDTVAYGASKEDFNLMPATDTPFDPLPGGM</sequence>
<keyword evidence="3" id="KW-0645">Protease</keyword>
<dbReference type="GO" id="GO:0006508">
    <property type="term" value="P:proteolysis"/>
    <property type="evidence" value="ECO:0007669"/>
    <property type="project" value="UniProtKB-KW"/>
</dbReference>
<reference evidence="9" key="1">
    <citation type="submission" date="2022-08" db="UniProtKB">
        <authorList>
            <consortium name="EnsemblMetazoa"/>
        </authorList>
    </citation>
    <scope>IDENTIFICATION</scope>
    <source>
        <strain evidence="9">Dongola</strain>
    </source>
</reference>
<comment type="subunit">
    <text evidence="8">Heterodimer of an alpha and beta chain produced by autocleavage.</text>
</comment>
<evidence type="ECO:0000256" key="8">
    <source>
        <dbReference type="ARBA" id="ARBA00061780"/>
    </source>
</evidence>
<dbReference type="InterPro" id="IPR033844">
    <property type="entry name" value="ASRGL1_meta"/>
</dbReference>
<dbReference type="PANTHER" id="PTHR10188:SF43">
    <property type="entry name" value="ASPARAGINASE (EUROFUNG)"/>
    <property type="match status" value="1"/>
</dbReference>
<comment type="catalytic activity">
    <reaction evidence="6">
        <text>L-asparagine + H2O = L-aspartate + NH4(+)</text>
        <dbReference type="Rhea" id="RHEA:21016"/>
        <dbReference type="ChEBI" id="CHEBI:15377"/>
        <dbReference type="ChEBI" id="CHEBI:28938"/>
        <dbReference type="ChEBI" id="CHEBI:29991"/>
        <dbReference type="ChEBI" id="CHEBI:58048"/>
        <dbReference type="EC" id="3.5.1.1"/>
    </reaction>
</comment>
<dbReference type="CDD" id="cd04702">
    <property type="entry name" value="ASRGL1_like"/>
    <property type="match status" value="1"/>
</dbReference>
<dbReference type="GO" id="GO:0005737">
    <property type="term" value="C:cytoplasm"/>
    <property type="evidence" value="ECO:0007669"/>
    <property type="project" value="TreeGrafter"/>
</dbReference>
<evidence type="ECO:0000256" key="3">
    <source>
        <dbReference type="ARBA" id="ARBA00022670"/>
    </source>
</evidence>
<name>A0A182HW55_ANOAR</name>
<evidence type="ECO:0000256" key="4">
    <source>
        <dbReference type="ARBA" id="ARBA00022801"/>
    </source>
</evidence>
<dbReference type="Proteomes" id="UP000075840">
    <property type="component" value="Unassembled WGS sequence"/>
</dbReference>
<dbReference type="Gene3D" id="3.60.20.30">
    <property type="entry name" value="(Glycosyl)asparaginase"/>
    <property type="match status" value="1"/>
</dbReference>
<dbReference type="FunFam" id="3.60.20.30:FF:000001">
    <property type="entry name" value="Isoaspartyl peptidase/L-asparaginase"/>
    <property type="match status" value="1"/>
</dbReference>
<dbReference type="GO" id="GO:0008798">
    <property type="term" value="F:beta-aspartyl-peptidase activity"/>
    <property type="evidence" value="ECO:0007669"/>
    <property type="project" value="UniProtKB-EC"/>
</dbReference>
<comment type="catalytic activity">
    <reaction evidence="1">
        <text>Cleavage of a beta-linked Asp residue from the N-terminus of a polypeptide.</text>
        <dbReference type="EC" id="3.4.19.5"/>
    </reaction>
</comment>
<accession>A0A182HW55</accession>
<dbReference type="AlphaFoldDB" id="A0A182HW55"/>
<evidence type="ECO:0008006" key="11">
    <source>
        <dbReference type="Google" id="ProtNLM"/>
    </source>
</evidence>
<dbReference type="InterPro" id="IPR000246">
    <property type="entry name" value="Peptidase_T2"/>
</dbReference>
<evidence type="ECO:0000313" key="9">
    <source>
        <dbReference type="EnsemblMetazoa" id="AARA005528-PA"/>
    </source>
</evidence>
<dbReference type="GO" id="GO:0033345">
    <property type="term" value="P:L-asparagine catabolic process via L-aspartate"/>
    <property type="evidence" value="ECO:0007669"/>
    <property type="project" value="TreeGrafter"/>
</dbReference>
<organism evidence="9 10">
    <name type="scientific">Anopheles arabiensis</name>
    <name type="common">Mosquito</name>
    <dbReference type="NCBI Taxonomy" id="7173"/>
    <lineage>
        <taxon>Eukaryota</taxon>
        <taxon>Metazoa</taxon>
        <taxon>Ecdysozoa</taxon>
        <taxon>Arthropoda</taxon>
        <taxon>Hexapoda</taxon>
        <taxon>Insecta</taxon>
        <taxon>Pterygota</taxon>
        <taxon>Neoptera</taxon>
        <taxon>Endopterygota</taxon>
        <taxon>Diptera</taxon>
        <taxon>Nematocera</taxon>
        <taxon>Culicoidea</taxon>
        <taxon>Culicidae</taxon>
        <taxon>Anophelinae</taxon>
        <taxon>Anopheles</taxon>
    </lineage>
</organism>
<dbReference type="Pfam" id="PF01112">
    <property type="entry name" value="Asparaginase_2"/>
    <property type="match status" value="1"/>
</dbReference>
<dbReference type="EMBL" id="APCN01001468">
    <property type="status" value="NOT_ANNOTATED_CDS"/>
    <property type="molecule type" value="Genomic_DNA"/>
</dbReference>
<evidence type="ECO:0000256" key="6">
    <source>
        <dbReference type="ARBA" id="ARBA00049366"/>
    </source>
</evidence>
<dbReference type="GO" id="GO:0004067">
    <property type="term" value="F:asparaginase activity"/>
    <property type="evidence" value="ECO:0007669"/>
    <property type="project" value="UniProtKB-EC"/>
</dbReference>
<evidence type="ECO:0000256" key="7">
    <source>
        <dbReference type="ARBA" id="ARBA00054922"/>
    </source>
</evidence>
<evidence type="ECO:0000256" key="1">
    <source>
        <dbReference type="ARBA" id="ARBA00000306"/>
    </source>
</evidence>
<dbReference type="PANTHER" id="PTHR10188">
    <property type="entry name" value="L-ASPARAGINASE"/>
    <property type="match status" value="1"/>
</dbReference>
<dbReference type="VEuPathDB" id="VectorBase:AARA21_013463"/>
<dbReference type="SUPFAM" id="SSF56235">
    <property type="entry name" value="N-terminal nucleophile aminohydrolases (Ntn hydrolases)"/>
    <property type="match status" value="1"/>
</dbReference>
<evidence type="ECO:0000256" key="2">
    <source>
        <dbReference type="ARBA" id="ARBA00010872"/>
    </source>
</evidence>
<evidence type="ECO:0000313" key="10">
    <source>
        <dbReference type="Proteomes" id="UP000075840"/>
    </source>
</evidence>
<keyword evidence="10" id="KW-1185">Reference proteome</keyword>
<dbReference type="EnsemblMetazoa" id="AARA005528-RA">
    <property type="protein sequence ID" value="AARA005528-PA"/>
    <property type="gene ID" value="AARA005528"/>
</dbReference>
<dbReference type="InterPro" id="IPR029055">
    <property type="entry name" value="Ntn_hydrolases_N"/>
</dbReference>
<comment type="function">
    <text evidence="7">Has both L-asparaginase and beta-aspartyl peptidase activity. Does not have aspartylglucosaminidase activity and is inactive toward GlcNAc-L-Asn. Likewise, has no activity toward glutamine.</text>
</comment>
<dbReference type="RefSeq" id="XP_040162124.1">
    <property type="nucleotide sequence ID" value="XM_040306190.1"/>
</dbReference>
<keyword evidence="5" id="KW-0068">Autocatalytic cleavage</keyword>
<dbReference type="VEuPathDB" id="VectorBase:AARA005528"/>
<protein>
    <recommendedName>
        <fullName evidence="11">Asparaginase</fullName>
    </recommendedName>
</protein>